<dbReference type="Proteomes" id="UP000319160">
    <property type="component" value="Unassembled WGS sequence"/>
</dbReference>
<dbReference type="EMBL" id="VFLP01000058">
    <property type="protein sequence ID" value="TRX90239.1"/>
    <property type="molecule type" value="Genomic_DNA"/>
</dbReference>
<evidence type="ECO:0000313" key="7">
    <source>
        <dbReference type="Proteomes" id="UP000319160"/>
    </source>
</evidence>
<dbReference type="AlphaFoldDB" id="A0A553HQM9"/>
<feature type="coiled-coil region" evidence="3">
    <location>
        <begin position="389"/>
        <end position="416"/>
    </location>
</feature>
<accession>A0A553HQM9</accession>
<organism evidence="6 7">
    <name type="scientific">Xylaria flabelliformis</name>
    <dbReference type="NCBI Taxonomy" id="2512241"/>
    <lineage>
        <taxon>Eukaryota</taxon>
        <taxon>Fungi</taxon>
        <taxon>Dikarya</taxon>
        <taxon>Ascomycota</taxon>
        <taxon>Pezizomycotina</taxon>
        <taxon>Sordariomycetes</taxon>
        <taxon>Xylariomycetidae</taxon>
        <taxon>Xylariales</taxon>
        <taxon>Xylariaceae</taxon>
        <taxon>Xylaria</taxon>
    </lineage>
</organism>
<dbReference type="PANTHER" id="PTHR31001:SF85">
    <property type="entry name" value="ZN(II)2CYS6 TRANSCRIPTION FACTOR (EUROFUNG)"/>
    <property type="match status" value="1"/>
</dbReference>
<dbReference type="GO" id="GO:0006351">
    <property type="term" value="P:DNA-templated transcription"/>
    <property type="evidence" value="ECO:0007669"/>
    <property type="project" value="InterPro"/>
</dbReference>
<proteinExistence type="predicted"/>
<feature type="compositionally biased region" description="Polar residues" evidence="4">
    <location>
        <begin position="37"/>
        <end position="54"/>
    </location>
</feature>
<keyword evidence="3" id="KW-0175">Coiled coil</keyword>
<dbReference type="OrthoDB" id="435881at2759"/>
<feature type="compositionally biased region" description="Polar residues" evidence="4">
    <location>
        <begin position="660"/>
        <end position="671"/>
    </location>
</feature>
<feature type="compositionally biased region" description="Basic and acidic residues" evidence="4">
    <location>
        <begin position="108"/>
        <end position="121"/>
    </location>
</feature>
<dbReference type="InterPro" id="IPR007219">
    <property type="entry name" value="XnlR_reg_dom"/>
</dbReference>
<evidence type="ECO:0000259" key="5">
    <source>
        <dbReference type="Pfam" id="PF04082"/>
    </source>
</evidence>
<evidence type="ECO:0000256" key="3">
    <source>
        <dbReference type="SAM" id="Coils"/>
    </source>
</evidence>
<feature type="region of interest" description="Disordered" evidence="4">
    <location>
        <begin position="658"/>
        <end position="687"/>
    </location>
</feature>
<feature type="region of interest" description="Disordered" evidence="4">
    <location>
        <begin position="580"/>
        <end position="614"/>
    </location>
</feature>
<dbReference type="GO" id="GO:0005634">
    <property type="term" value="C:nucleus"/>
    <property type="evidence" value="ECO:0007669"/>
    <property type="project" value="UniProtKB-SubCell"/>
</dbReference>
<protein>
    <recommendedName>
        <fullName evidence="5">Xylanolytic transcriptional activator regulatory domain-containing protein</fullName>
    </recommendedName>
</protein>
<keyword evidence="2" id="KW-0539">Nucleus</keyword>
<sequence length="687" mass="76916">MPITSSTSPSSSDKLSARLDRYEEVLRSLGVDIESVDASNSPQLRSAAASSQGEIESHDIHDLRQKSPNEDENSCLIMGGTGARHVDTESWTKIGEHFNTGNLTPRSLNDRNEDSTPRPLEHNTKASRLILGAMAGAARIEALYPPQLHFSKLWQVYLHNVQPLTMILHAPSTSLLLAEAVKGHGHTPAETEALLFAVMACAVMSLSEADCMRSLGARKTSLFSRYRLGCELALTNARFLMSSDFSVLQAYTIYLFAIRLSVGPHELWNLTGIAKRNAQRLGLHQGNLILGVAPFEVEMRRRLWYQISMLDALAAKIAGVQWFEPSCEITAPRNLNDNDLSPTMKEIPKERNGASDMMFCNLRFKILALTGEISGEEKLLRLSREKKNSTAHHNRRTNLENIIEEAEKEIELNILRYCDILNPVHMLTAIVTRLTMCKLRFVILSIQSEGDTDNVPAGHRESMFSTALRVLEYENNLYGQPATRGFHWYTDPDFPSSCLIHILETLTRTRSQGEKAERAWEQIRMLYESRPALHNAHTQGSPYATINKLTLDAWRAKESRILGYDHTQDTPTYVTILREQEQQQSTSQQMSIPPLHPSLKSPPASEDHPSGGIRQLDNLEHEISSWVDGHHFDSISPNTGCSDMMIFDPMPGLDHDLPMSSHSCNDPSGAQNLLPPLGWTEQAGSKW</sequence>
<dbReference type="CDD" id="cd12148">
    <property type="entry name" value="fungal_TF_MHR"/>
    <property type="match status" value="1"/>
</dbReference>
<name>A0A553HQM9_9PEZI</name>
<feature type="region of interest" description="Disordered" evidence="4">
    <location>
        <begin position="33"/>
        <end position="71"/>
    </location>
</feature>
<evidence type="ECO:0000256" key="2">
    <source>
        <dbReference type="ARBA" id="ARBA00023242"/>
    </source>
</evidence>
<feature type="region of interest" description="Disordered" evidence="4">
    <location>
        <begin position="96"/>
        <end position="121"/>
    </location>
</feature>
<dbReference type="GO" id="GO:0003677">
    <property type="term" value="F:DNA binding"/>
    <property type="evidence" value="ECO:0007669"/>
    <property type="project" value="InterPro"/>
</dbReference>
<dbReference type="InterPro" id="IPR050613">
    <property type="entry name" value="Sec_Metabolite_Reg"/>
</dbReference>
<dbReference type="GO" id="GO:0008270">
    <property type="term" value="F:zinc ion binding"/>
    <property type="evidence" value="ECO:0007669"/>
    <property type="project" value="InterPro"/>
</dbReference>
<dbReference type="PANTHER" id="PTHR31001">
    <property type="entry name" value="UNCHARACTERIZED TRANSCRIPTIONAL REGULATORY PROTEIN"/>
    <property type="match status" value="1"/>
</dbReference>
<dbReference type="Pfam" id="PF04082">
    <property type="entry name" value="Fungal_trans"/>
    <property type="match status" value="1"/>
</dbReference>
<keyword evidence="7" id="KW-1185">Reference proteome</keyword>
<comment type="subcellular location">
    <subcellularLocation>
        <location evidence="1">Nucleus</location>
    </subcellularLocation>
</comment>
<evidence type="ECO:0000256" key="1">
    <source>
        <dbReference type="ARBA" id="ARBA00004123"/>
    </source>
</evidence>
<evidence type="ECO:0000313" key="6">
    <source>
        <dbReference type="EMBL" id="TRX90239.1"/>
    </source>
</evidence>
<gene>
    <name evidence="6" type="ORF">FHL15_008967</name>
</gene>
<feature type="domain" description="Xylanolytic transcriptional activator regulatory" evidence="5">
    <location>
        <begin position="155"/>
        <end position="321"/>
    </location>
</feature>
<evidence type="ECO:0000256" key="4">
    <source>
        <dbReference type="SAM" id="MobiDB-lite"/>
    </source>
</evidence>
<comment type="caution">
    <text evidence="6">The sequence shown here is derived from an EMBL/GenBank/DDBJ whole genome shotgun (WGS) entry which is preliminary data.</text>
</comment>
<reference evidence="7" key="1">
    <citation type="submission" date="2019-06" db="EMBL/GenBank/DDBJ databases">
        <title>Draft genome sequence of the griseofulvin-producing fungus Xylaria cubensis strain G536.</title>
        <authorList>
            <person name="Mead M.E."/>
            <person name="Raja H.A."/>
            <person name="Steenwyk J.L."/>
            <person name="Knowles S.L."/>
            <person name="Oberlies N.H."/>
            <person name="Rokas A."/>
        </authorList>
    </citation>
    <scope>NUCLEOTIDE SEQUENCE [LARGE SCALE GENOMIC DNA]</scope>
    <source>
        <strain evidence="7">G536</strain>
    </source>
</reference>
<feature type="compositionally biased region" description="Basic and acidic residues" evidence="4">
    <location>
        <begin position="55"/>
        <end position="69"/>
    </location>
</feature>